<organism evidence="2 3">
    <name type="scientific">Niastella vici</name>
    <dbReference type="NCBI Taxonomy" id="1703345"/>
    <lineage>
        <taxon>Bacteria</taxon>
        <taxon>Pseudomonadati</taxon>
        <taxon>Bacteroidota</taxon>
        <taxon>Chitinophagia</taxon>
        <taxon>Chitinophagales</taxon>
        <taxon>Chitinophagaceae</taxon>
        <taxon>Niastella</taxon>
    </lineage>
</organism>
<proteinExistence type="predicted"/>
<comment type="caution">
    <text evidence="2">The sequence shown here is derived from an EMBL/GenBank/DDBJ whole genome shotgun (WGS) entry which is preliminary data.</text>
</comment>
<dbReference type="Proteomes" id="UP000192796">
    <property type="component" value="Unassembled WGS sequence"/>
</dbReference>
<feature type="chain" id="PRO_5012754416" evidence="1">
    <location>
        <begin position="22"/>
        <end position="400"/>
    </location>
</feature>
<evidence type="ECO:0000256" key="1">
    <source>
        <dbReference type="SAM" id="SignalP"/>
    </source>
</evidence>
<gene>
    <name evidence="2" type="ORF">A3860_15050</name>
</gene>
<protein>
    <submittedName>
        <fullName evidence="2">Uncharacterized protein</fullName>
    </submittedName>
</protein>
<name>A0A1V9G5P8_9BACT</name>
<keyword evidence="3" id="KW-1185">Reference proteome</keyword>
<dbReference type="AlphaFoldDB" id="A0A1V9G5P8"/>
<accession>A0A1V9G5P8</accession>
<evidence type="ECO:0000313" key="3">
    <source>
        <dbReference type="Proteomes" id="UP000192796"/>
    </source>
</evidence>
<evidence type="ECO:0000313" key="2">
    <source>
        <dbReference type="EMBL" id="OQP65907.1"/>
    </source>
</evidence>
<dbReference type="RefSeq" id="WP_081145752.1">
    <property type="nucleotide sequence ID" value="NZ_LVYD01000013.1"/>
</dbReference>
<sequence length="400" mass="45390">MGKISIIGILLLLCLSVPVFAQKKTAPNPVITADSLVTGNYKDVLNNFFQLAFENLAGPNKEIKFTGSPFAVMAKLDTTLLVDTIYRHYAGLRNLNYAVGLKLDTNYRFNGFSSTIKYAIINRRDETVSKTFLGMVVNDTLVKQLTMLNLLISANISNIGAPGSAEQNAAMLEYTDFRKGIKDFGELSKATKDTILAVLNRNDSTKRLYDYLKGNDQFNMKKTADSIYRDFRENFNRNLLWTAGVTDTTYKDQFIFSNVVFSSDLVKGLNKYSRAKNELELNIHSQLQLVDDTLKAGHDLKRAVFNFEPGVNLAFKTKYSKKSYLEIKFSGAWYHNFSYLYVNEERDRIMANATVRLRVFNDIWIPIEIKYDPKNGNLFGFVNVRANFKALAGAAKQIRF</sequence>
<dbReference type="OrthoDB" id="1326180at2"/>
<reference evidence="2 3" key="1">
    <citation type="submission" date="2016-03" db="EMBL/GenBank/DDBJ databases">
        <title>Niastella vici sp. nov., isolated from farmland soil.</title>
        <authorList>
            <person name="Chen L."/>
            <person name="Wang D."/>
            <person name="Yang S."/>
            <person name="Wang G."/>
        </authorList>
    </citation>
    <scope>NUCLEOTIDE SEQUENCE [LARGE SCALE GENOMIC DNA]</scope>
    <source>
        <strain evidence="2 3">DJ57</strain>
    </source>
</reference>
<dbReference type="STRING" id="1703345.A3860_15050"/>
<dbReference type="EMBL" id="LVYD01000013">
    <property type="protein sequence ID" value="OQP65907.1"/>
    <property type="molecule type" value="Genomic_DNA"/>
</dbReference>
<feature type="signal peptide" evidence="1">
    <location>
        <begin position="1"/>
        <end position="21"/>
    </location>
</feature>
<keyword evidence="1" id="KW-0732">Signal</keyword>